<name>A0A645CE64_9ZZZZ</name>
<organism evidence="2">
    <name type="scientific">bioreactor metagenome</name>
    <dbReference type="NCBI Taxonomy" id="1076179"/>
    <lineage>
        <taxon>unclassified sequences</taxon>
        <taxon>metagenomes</taxon>
        <taxon>ecological metagenomes</taxon>
    </lineage>
</organism>
<evidence type="ECO:0000313" key="2">
    <source>
        <dbReference type="EMBL" id="MPM75276.1"/>
    </source>
</evidence>
<comment type="caution">
    <text evidence="2">The sequence shown here is derived from an EMBL/GenBank/DDBJ whole genome shotgun (WGS) entry which is preliminary data.</text>
</comment>
<feature type="compositionally biased region" description="Basic and acidic residues" evidence="1">
    <location>
        <begin position="308"/>
        <end position="321"/>
    </location>
</feature>
<reference evidence="2" key="1">
    <citation type="submission" date="2019-08" db="EMBL/GenBank/DDBJ databases">
        <authorList>
            <person name="Kucharzyk K."/>
            <person name="Murdoch R.W."/>
            <person name="Higgins S."/>
            <person name="Loffler F."/>
        </authorList>
    </citation>
    <scope>NUCLEOTIDE SEQUENCE</scope>
</reference>
<protein>
    <recommendedName>
        <fullName evidence="3">NAD-specific glutamate dehydrogenase</fullName>
    </recommendedName>
</protein>
<proteinExistence type="predicted"/>
<dbReference type="EMBL" id="VSSQ01026519">
    <property type="protein sequence ID" value="MPM75276.1"/>
    <property type="molecule type" value="Genomic_DNA"/>
</dbReference>
<evidence type="ECO:0008006" key="3">
    <source>
        <dbReference type="Google" id="ProtNLM"/>
    </source>
</evidence>
<gene>
    <name evidence="2" type="ORF">SDC9_122268</name>
</gene>
<evidence type="ECO:0000256" key="1">
    <source>
        <dbReference type="SAM" id="MobiDB-lite"/>
    </source>
</evidence>
<feature type="region of interest" description="Disordered" evidence="1">
    <location>
        <begin position="299"/>
        <end position="321"/>
    </location>
</feature>
<sequence length="475" mass="50443">MLAVRAQIAELGGAAAGEREQRDRHRDWHVDADLANVDVFLELAGRCAGLREDGGAVAVRVGVDEFDGFVDVCSFGDAQHRAEDFLVIDAHAGLDAREDRRADEVALFIAGHIGLAAVEFQLGAVGNAALDEAFHARQGRAGDHRTHVGSLFGTTGHLERLGLFDQLWNPIAGLAHQHHHRQRHAALTGRAKRCACQGVQSLVLVGVGHDDGVVLGAHHALHALAVQAGAVVDVRAYLGGAHKADGLDVGVIADRVHCIFTTVDHVQHASGDTGLQCQFTQTHGDHRVLLGGLEHESIAGGNRHREHPQRNHRGEVERRDAGTHAQRLVDGVGVHAIGHVVGQFAQLQRADVGSVLDHFQTAEHVAFGVRQGFALFGGQQGSEFAHVFADQLLQLQEDAGTGADGGLLPGLEGFLGRSDCGVDFFRRGEGHAGQHLLGGGVHHVTPLGGLGFDELAADEQLDGRCQYGGVGRCVH</sequence>
<dbReference type="AlphaFoldDB" id="A0A645CE64"/>
<accession>A0A645CE64</accession>